<sequence>MSDKLTRIAIVNSDKKCRQECKKSCPVVRTGKLCIEVDSSSKIAFISERLCIGCGICPKKCPFDAINIINLPTNLETQVTHRYSANSFKLHRLPMPRPGQVLGLVGTNGIGKSTALKILSGKLKPNLGRYDNPPDWEEILKYFRGSELQNYFTKVLEDNLKAVVKPQYVDQLPRAIKSTDRSVGKLIGARSQMDNLDEMIDELELRHIFDRDIGQLSGGELQRFAIALVCVQQADVYMFDEPSSFLDVKQRLAAARKIRSLLRPDDYVIVVEHDLSVLDYLSDFICVLYGKPAVYGVVTLPASVREGINIFLDGNIPTENLRFREESLQFRIAEAGDEYMVDHNRGYSYPSMKKTLGSFELNIESGSFTDSEIIVMMGENGTGKTTFCKMLAGALQPDGDIKVPKMSISMKPQTITPKFQGTVRQLFFKKIKAAFLSPQFQTDVYKPLKMDDFIDQEVQNLSGGELQRVAIVLALGIPADIYLIDEPSAYLDSEQRIVASRVIKRFIMHAKKTAFVVEHDFIMATYLADRVIVFDGQPAVKARANKPESLLTGCNTFLKNLDVTFRRDPNSFRPRINKDKSQLDQEQKLSGNYFFLEDDSFPFAFGIFQEYYTSNPPFAGSRNIPIIGTCAMGLMYLTSPLIFSFFAWYPNLRRRCITIGLIIMCLSLGLSSLSQTVPQLIASQGVFYAIGGALCYSPVVAFMDEWFVKRKGLAFGIMWAGTGIGGIIIPLLLQYLLGRYGFRTTLRVWAAVLFAATIPLTLYLRPRLPVSPATNHRKFSMTFLRNKSFLLFQLGNVLEGLGYFIPSIYLPTYARTLGASSAVAALTLIMINVTAVFGCIVMGGIVDHWHITTCIFLSTIGSTLSVFLLWGFSTNLHLLFVFCAAYGLFAGSYSTTYPGVMKAMRDKEQGTDSMMVFAVLEAGRGVGNVACGPMSEALIRMGEVGGRGLYASEYGPLVILTGISAALGGVSCFGRATGWF</sequence>
<proteinExistence type="predicted"/>
<dbReference type="PANTHER" id="PTHR19248">
    <property type="entry name" value="ATP-BINDING TRANSPORT PROTEIN-RELATED"/>
    <property type="match status" value="1"/>
</dbReference>
<keyword evidence="10" id="KW-0648">Protein biosynthesis</keyword>
<feature type="transmembrane region" description="Helical" evidence="7">
    <location>
        <begin position="853"/>
        <end position="872"/>
    </location>
</feature>
<comment type="subcellular location">
    <subcellularLocation>
        <location evidence="1">Membrane</location>
        <topology evidence="1">Multi-pass membrane protein</topology>
    </subcellularLocation>
</comment>
<feature type="transmembrane region" description="Helical" evidence="7">
    <location>
        <begin position="656"/>
        <end position="673"/>
    </location>
</feature>
<dbReference type="InterPro" id="IPR013283">
    <property type="entry name" value="RLI1"/>
</dbReference>
<dbReference type="PROSITE" id="PS00211">
    <property type="entry name" value="ABC_TRANSPORTER_1"/>
    <property type="match status" value="1"/>
</dbReference>
<reference evidence="10" key="2">
    <citation type="submission" date="2020-08" db="EMBL/GenBank/DDBJ databases">
        <title>Draft Genome Sequence of Cumin Blight Pathogen Alternaria burnsii.</title>
        <authorList>
            <person name="Feng Z."/>
        </authorList>
    </citation>
    <scope>NUCLEOTIDE SEQUENCE</scope>
    <source>
        <strain evidence="10">CBS107.38</strain>
    </source>
</reference>
<dbReference type="InterPro" id="IPR003593">
    <property type="entry name" value="AAA+_ATPase"/>
</dbReference>
<dbReference type="Pfam" id="PF07690">
    <property type="entry name" value="MFS_1"/>
    <property type="match status" value="1"/>
</dbReference>
<dbReference type="GO" id="GO:0005524">
    <property type="term" value="F:ATP binding"/>
    <property type="evidence" value="ECO:0007669"/>
    <property type="project" value="UniProtKB-KW"/>
</dbReference>
<keyword evidence="11" id="KW-1185">Reference proteome</keyword>
<dbReference type="InterPro" id="IPR003439">
    <property type="entry name" value="ABC_transporter-like_ATP-bd"/>
</dbReference>
<evidence type="ECO:0000256" key="3">
    <source>
        <dbReference type="ARBA" id="ARBA00022840"/>
    </source>
</evidence>
<feature type="domain" description="ABC transporter" evidence="8">
    <location>
        <begin position="66"/>
        <end position="314"/>
    </location>
</feature>
<dbReference type="FunFam" id="3.40.50.300:FF:000144">
    <property type="entry name" value="ATP-binding cassette sub-family E member 1"/>
    <property type="match status" value="1"/>
</dbReference>
<evidence type="ECO:0000256" key="6">
    <source>
        <dbReference type="ARBA" id="ARBA00082546"/>
    </source>
</evidence>
<organism evidence="10 11">
    <name type="scientific">Alternaria burnsii</name>
    <dbReference type="NCBI Taxonomy" id="1187904"/>
    <lineage>
        <taxon>Eukaryota</taxon>
        <taxon>Fungi</taxon>
        <taxon>Dikarya</taxon>
        <taxon>Ascomycota</taxon>
        <taxon>Pezizomycotina</taxon>
        <taxon>Dothideomycetes</taxon>
        <taxon>Pleosporomycetidae</taxon>
        <taxon>Pleosporales</taxon>
        <taxon>Pleosporineae</taxon>
        <taxon>Pleosporaceae</taxon>
        <taxon>Alternaria</taxon>
        <taxon>Alternaria sect. Alternaria</taxon>
    </lineage>
</organism>
<keyword evidence="7" id="KW-0472">Membrane</keyword>
<dbReference type="AlphaFoldDB" id="A0A8H7EG13"/>
<feature type="transmembrane region" description="Helical" evidence="7">
    <location>
        <begin position="789"/>
        <end position="810"/>
    </location>
</feature>
<dbReference type="SUPFAM" id="SSF52540">
    <property type="entry name" value="P-loop containing nucleoside triphosphate hydrolases"/>
    <property type="match status" value="2"/>
</dbReference>
<feature type="domain" description="4Fe-4S ferredoxin-type" evidence="9">
    <location>
        <begin position="42"/>
        <end position="71"/>
    </location>
</feature>
<comment type="function">
    <text evidence="4">Component of the multifactor complex (MFC) involved in translation initiation. Required for the binding of MFC to the 40S ribosome. Required for the processing and nuclear export of the 60S and 40S ribosomal subunits.</text>
</comment>
<dbReference type="CDD" id="cd03236">
    <property type="entry name" value="ABC_RNaseL_inhibitor_domain1"/>
    <property type="match status" value="1"/>
</dbReference>
<dbReference type="SMART" id="SM00382">
    <property type="entry name" value="AAA"/>
    <property type="match status" value="2"/>
</dbReference>
<evidence type="ECO:0000256" key="1">
    <source>
        <dbReference type="ARBA" id="ARBA00004141"/>
    </source>
</evidence>
<comment type="caution">
    <text evidence="10">The sequence shown here is derived from an EMBL/GenBank/DDBJ whole genome shotgun (WGS) entry which is preliminary data.</text>
</comment>
<evidence type="ECO:0000259" key="8">
    <source>
        <dbReference type="PROSITE" id="PS50893"/>
    </source>
</evidence>
<dbReference type="RefSeq" id="XP_038787286.1">
    <property type="nucleotide sequence ID" value="XM_038930336.1"/>
</dbReference>
<dbReference type="InterPro" id="IPR036259">
    <property type="entry name" value="MFS_trans_sf"/>
</dbReference>
<dbReference type="InterPro" id="IPR007209">
    <property type="entry name" value="RNaseL-inhib-like_metal-bd_dom"/>
</dbReference>
<dbReference type="PROSITE" id="PS50893">
    <property type="entry name" value="ABC_TRANSPORTER_2"/>
    <property type="match status" value="2"/>
</dbReference>
<dbReference type="GO" id="GO:0016020">
    <property type="term" value="C:membrane"/>
    <property type="evidence" value="ECO:0007669"/>
    <property type="project" value="UniProtKB-SubCell"/>
</dbReference>
<dbReference type="SUPFAM" id="SSF103473">
    <property type="entry name" value="MFS general substrate transporter"/>
    <property type="match status" value="1"/>
</dbReference>
<dbReference type="GeneID" id="62203514"/>
<keyword evidence="2" id="KW-0547">Nucleotide-binding</keyword>
<feature type="transmembrane region" description="Helical" evidence="7">
    <location>
        <begin position="822"/>
        <end position="846"/>
    </location>
</feature>
<dbReference type="PROSITE" id="PS51379">
    <property type="entry name" value="4FE4S_FER_2"/>
    <property type="match status" value="1"/>
</dbReference>
<dbReference type="InterPro" id="IPR034348">
    <property type="entry name" value="RLI_dom_1"/>
</dbReference>
<evidence type="ECO:0000313" key="10">
    <source>
        <dbReference type="EMBL" id="KAF7677077.1"/>
    </source>
</evidence>
<keyword evidence="3" id="KW-0067">ATP-binding</keyword>
<accession>A0A8H7EG13</accession>
<gene>
    <name evidence="10" type="ORF">GT037_005289</name>
</gene>
<feature type="transmembrane region" description="Helical" evidence="7">
    <location>
        <begin position="748"/>
        <end position="768"/>
    </location>
</feature>
<evidence type="ECO:0000313" key="11">
    <source>
        <dbReference type="Proteomes" id="UP000596902"/>
    </source>
</evidence>
<dbReference type="Pfam" id="PF04068">
    <property type="entry name" value="Fer4_RLI"/>
    <property type="match status" value="1"/>
</dbReference>
<feature type="transmembrane region" description="Helical" evidence="7">
    <location>
        <begin position="624"/>
        <end position="649"/>
    </location>
</feature>
<name>A0A8H7EG13_9PLEO</name>
<dbReference type="GO" id="GO:0060255">
    <property type="term" value="P:regulation of macromolecule metabolic process"/>
    <property type="evidence" value="ECO:0007669"/>
    <property type="project" value="UniProtKB-ARBA"/>
</dbReference>
<dbReference type="PRINTS" id="PR01868">
    <property type="entry name" value="ABCEFAMILY"/>
</dbReference>
<dbReference type="InterPro" id="IPR011701">
    <property type="entry name" value="MFS"/>
</dbReference>
<dbReference type="Gene3D" id="1.20.1250.20">
    <property type="entry name" value="MFS general substrate transporter like domains"/>
    <property type="match status" value="2"/>
</dbReference>
<evidence type="ECO:0000256" key="7">
    <source>
        <dbReference type="SAM" id="Phobius"/>
    </source>
</evidence>
<feature type="domain" description="ABC transporter" evidence="8">
    <location>
        <begin position="323"/>
        <end position="561"/>
    </location>
</feature>
<dbReference type="Pfam" id="PF00005">
    <property type="entry name" value="ABC_tran"/>
    <property type="match status" value="2"/>
</dbReference>
<feature type="transmembrane region" description="Helical" evidence="7">
    <location>
        <begin position="685"/>
        <end position="703"/>
    </location>
</feature>
<dbReference type="NCBIfam" id="NF009945">
    <property type="entry name" value="PRK13409.1"/>
    <property type="match status" value="1"/>
</dbReference>
<dbReference type="GO" id="GO:0003743">
    <property type="term" value="F:translation initiation factor activity"/>
    <property type="evidence" value="ECO:0007669"/>
    <property type="project" value="UniProtKB-KW"/>
</dbReference>
<keyword evidence="7" id="KW-0812">Transmembrane</keyword>
<dbReference type="InterPro" id="IPR017871">
    <property type="entry name" value="ABC_transporter-like_CS"/>
</dbReference>
<evidence type="ECO:0000259" key="9">
    <source>
        <dbReference type="PROSITE" id="PS51379"/>
    </source>
</evidence>
<dbReference type="InterPro" id="IPR017896">
    <property type="entry name" value="4Fe4S_Fe-S-bd"/>
</dbReference>
<dbReference type="GO" id="GO:0022857">
    <property type="term" value="F:transmembrane transporter activity"/>
    <property type="evidence" value="ECO:0007669"/>
    <property type="project" value="InterPro"/>
</dbReference>
<evidence type="ECO:0000256" key="2">
    <source>
        <dbReference type="ARBA" id="ARBA00022741"/>
    </source>
</evidence>
<feature type="transmembrane region" description="Helical" evidence="7">
    <location>
        <begin position="715"/>
        <end position="736"/>
    </location>
</feature>
<feature type="transmembrane region" description="Helical" evidence="7">
    <location>
        <begin position="878"/>
        <end position="900"/>
    </location>
</feature>
<reference evidence="10" key="1">
    <citation type="submission" date="2020-01" db="EMBL/GenBank/DDBJ databases">
        <authorList>
            <person name="Feng Z.H.Z."/>
        </authorList>
    </citation>
    <scope>NUCLEOTIDE SEQUENCE</scope>
    <source>
        <strain evidence="10">CBS107.38</strain>
    </source>
</reference>
<dbReference type="GO" id="GO:0016887">
    <property type="term" value="F:ATP hydrolysis activity"/>
    <property type="evidence" value="ECO:0007669"/>
    <property type="project" value="InterPro"/>
</dbReference>
<protein>
    <recommendedName>
        <fullName evidence="5">Translation initiation factor RLI1</fullName>
    </recommendedName>
    <alternativeName>
        <fullName evidence="6">ATP-binding cassette sub-family E member RLI1</fullName>
    </alternativeName>
</protein>
<dbReference type="FunFam" id="3.40.50.300:FF:000152">
    <property type="entry name" value="ATP-binding cassette, sub-family E, member 1"/>
    <property type="match status" value="1"/>
</dbReference>
<evidence type="ECO:0000256" key="5">
    <source>
        <dbReference type="ARBA" id="ARBA00067238"/>
    </source>
</evidence>
<dbReference type="GO" id="GO:0005737">
    <property type="term" value="C:cytoplasm"/>
    <property type="evidence" value="ECO:0007669"/>
    <property type="project" value="UniProtKB-ARBA"/>
</dbReference>
<dbReference type="Gene3D" id="3.40.50.300">
    <property type="entry name" value="P-loop containing nucleotide triphosphate hydrolases"/>
    <property type="match status" value="2"/>
</dbReference>
<dbReference type="Proteomes" id="UP000596902">
    <property type="component" value="Unassembled WGS sequence"/>
</dbReference>
<dbReference type="SUPFAM" id="SSF54862">
    <property type="entry name" value="4Fe-4S ferredoxins"/>
    <property type="match status" value="1"/>
</dbReference>
<keyword evidence="10" id="KW-0396">Initiation factor</keyword>
<dbReference type="EMBL" id="JAAABM010000006">
    <property type="protein sequence ID" value="KAF7677077.1"/>
    <property type="molecule type" value="Genomic_DNA"/>
</dbReference>
<keyword evidence="7" id="KW-1133">Transmembrane helix</keyword>
<dbReference type="InterPro" id="IPR027417">
    <property type="entry name" value="P-loop_NTPase"/>
</dbReference>
<evidence type="ECO:0000256" key="4">
    <source>
        <dbReference type="ARBA" id="ARBA00056499"/>
    </source>
</evidence>